<proteinExistence type="predicted"/>
<evidence type="ECO:0000313" key="2">
    <source>
        <dbReference type="EMBL" id="MPM60753.1"/>
    </source>
</evidence>
<protein>
    <submittedName>
        <fullName evidence="2">Uncharacterized protein</fullName>
    </submittedName>
</protein>
<keyword evidence="1" id="KW-0472">Membrane</keyword>
<keyword evidence="1" id="KW-1133">Transmembrane helix</keyword>
<organism evidence="2">
    <name type="scientific">bioreactor metagenome</name>
    <dbReference type="NCBI Taxonomy" id="1076179"/>
    <lineage>
        <taxon>unclassified sequences</taxon>
        <taxon>metagenomes</taxon>
        <taxon>ecological metagenomes</taxon>
    </lineage>
</organism>
<feature type="transmembrane region" description="Helical" evidence="1">
    <location>
        <begin position="21"/>
        <end position="40"/>
    </location>
</feature>
<evidence type="ECO:0000256" key="1">
    <source>
        <dbReference type="SAM" id="Phobius"/>
    </source>
</evidence>
<name>A0A645BC45_9ZZZZ</name>
<sequence>MIVYYLRKGTIMKKNNNLWKLIVTVVVLVAVFVLNFVGSIKSTLTDDALVVDGVFAQTSVEYKDITAVKLVDDISYGSRVGVSTFKLNSGTYTNTEYGTYTLYAYKNIGKHIVVYYGESAIMVFNCATAQETTDFYQLLLAKLN</sequence>
<dbReference type="EMBL" id="VSSQ01017964">
    <property type="protein sequence ID" value="MPM60753.1"/>
    <property type="molecule type" value="Genomic_DNA"/>
</dbReference>
<dbReference type="AlphaFoldDB" id="A0A645BC45"/>
<accession>A0A645BC45</accession>
<comment type="caution">
    <text evidence="2">The sequence shown here is derived from an EMBL/GenBank/DDBJ whole genome shotgun (WGS) entry which is preliminary data.</text>
</comment>
<keyword evidence="1" id="KW-0812">Transmembrane</keyword>
<gene>
    <name evidence="2" type="ORF">SDC9_107607</name>
</gene>
<reference evidence="2" key="1">
    <citation type="submission" date="2019-08" db="EMBL/GenBank/DDBJ databases">
        <authorList>
            <person name="Kucharzyk K."/>
            <person name="Murdoch R.W."/>
            <person name="Higgins S."/>
            <person name="Loffler F."/>
        </authorList>
    </citation>
    <scope>NUCLEOTIDE SEQUENCE</scope>
</reference>